<protein>
    <recommendedName>
        <fullName evidence="3">PASTA domain-containing protein</fullName>
    </recommendedName>
</protein>
<evidence type="ECO:0000313" key="1">
    <source>
        <dbReference type="EMBL" id="GAA4845724.1"/>
    </source>
</evidence>
<organism evidence="1 2">
    <name type="scientific">Kitasatospora terrestris</name>
    <dbReference type="NCBI Taxonomy" id="258051"/>
    <lineage>
        <taxon>Bacteria</taxon>
        <taxon>Bacillati</taxon>
        <taxon>Actinomycetota</taxon>
        <taxon>Actinomycetes</taxon>
        <taxon>Kitasatosporales</taxon>
        <taxon>Streptomycetaceae</taxon>
        <taxon>Kitasatospora</taxon>
    </lineage>
</organism>
<gene>
    <name evidence="1" type="ORF">GCM10023235_22860</name>
</gene>
<evidence type="ECO:0008006" key="3">
    <source>
        <dbReference type="Google" id="ProtNLM"/>
    </source>
</evidence>
<dbReference type="Proteomes" id="UP001501752">
    <property type="component" value="Unassembled WGS sequence"/>
</dbReference>
<evidence type="ECO:0000313" key="2">
    <source>
        <dbReference type="Proteomes" id="UP001501752"/>
    </source>
</evidence>
<sequence>MKIPATGYRLDSPTSITVFFEAGICDKYGLKVEEDTPPILKVRVVITQTAPRGQACPQVVKAQQVTATLTKPVKSGAVVDLASGQQLSPNSSVPAGGPR</sequence>
<reference evidence="2" key="1">
    <citation type="journal article" date="2019" name="Int. J. Syst. Evol. Microbiol.">
        <title>The Global Catalogue of Microorganisms (GCM) 10K type strain sequencing project: providing services to taxonomists for standard genome sequencing and annotation.</title>
        <authorList>
            <consortium name="The Broad Institute Genomics Platform"/>
            <consortium name="The Broad Institute Genome Sequencing Center for Infectious Disease"/>
            <person name="Wu L."/>
            <person name="Ma J."/>
        </authorList>
    </citation>
    <scope>NUCLEOTIDE SEQUENCE [LARGE SCALE GENOMIC DNA]</scope>
    <source>
        <strain evidence="2">JCM 13006</strain>
    </source>
</reference>
<keyword evidence="2" id="KW-1185">Reference proteome</keyword>
<accession>A0ABP9DI93</accession>
<comment type="caution">
    <text evidence="1">The sequence shown here is derived from an EMBL/GenBank/DDBJ whole genome shotgun (WGS) entry which is preliminary data.</text>
</comment>
<dbReference type="EMBL" id="BAABIS010000001">
    <property type="protein sequence ID" value="GAA4845724.1"/>
    <property type="molecule type" value="Genomic_DNA"/>
</dbReference>
<proteinExistence type="predicted"/>
<name>A0ABP9DI93_9ACTN</name>